<evidence type="ECO:0000313" key="1">
    <source>
        <dbReference type="EMBL" id="EST45510.1"/>
    </source>
</evidence>
<dbReference type="AlphaFoldDB" id="V6LLH2"/>
<organism evidence="1">
    <name type="scientific">Spironucleus salmonicida</name>
    <dbReference type="NCBI Taxonomy" id="348837"/>
    <lineage>
        <taxon>Eukaryota</taxon>
        <taxon>Metamonada</taxon>
        <taxon>Diplomonadida</taxon>
        <taxon>Hexamitidae</taxon>
        <taxon>Hexamitinae</taxon>
        <taxon>Spironucleus</taxon>
    </lineage>
</organism>
<sequence>MSSQRLGLLSCCRFRQQYLNFTCACDSAGKYAPWMSRHCSPWACTAYMSVAFSLASHLWFRIFRRLNLAVLLIQIEIFE</sequence>
<protein>
    <submittedName>
        <fullName evidence="1">Uncharacterized protein</fullName>
    </submittedName>
</protein>
<name>V6LLH2_9EUKA</name>
<proteinExistence type="predicted"/>
<reference evidence="1" key="1">
    <citation type="journal article" date="2014" name="PLoS Genet.">
        <title>The Genome of Spironucleus salmonicida Highlights a Fish Pathogen Adapted to Fluctuating Environments.</title>
        <authorList>
            <person name="Xu F."/>
            <person name="Jerlstrom-Hultqvist J."/>
            <person name="Einarsson E."/>
            <person name="Astvaldsson A."/>
            <person name="Svard S.G."/>
            <person name="Andersson J.O."/>
        </authorList>
    </citation>
    <scope>NUCLEOTIDE SEQUENCE</scope>
</reference>
<dbReference type="EMBL" id="KI546094">
    <property type="protein sequence ID" value="EST45510.1"/>
    <property type="molecule type" value="Genomic_DNA"/>
</dbReference>
<accession>V6LLH2</accession>
<gene>
    <name evidence="1" type="ORF">SS50377_14582</name>
</gene>